<dbReference type="Proteomes" id="UP000596742">
    <property type="component" value="Unassembled WGS sequence"/>
</dbReference>
<keyword evidence="2" id="KW-1185">Reference proteome</keyword>
<evidence type="ECO:0000313" key="1">
    <source>
        <dbReference type="EMBL" id="VDI74366.1"/>
    </source>
</evidence>
<dbReference type="EMBL" id="UYJE01009547">
    <property type="protein sequence ID" value="VDI74366.1"/>
    <property type="molecule type" value="Genomic_DNA"/>
</dbReference>
<dbReference type="AlphaFoldDB" id="A0A8B6H5Y1"/>
<organism evidence="1 2">
    <name type="scientific">Mytilus galloprovincialis</name>
    <name type="common">Mediterranean mussel</name>
    <dbReference type="NCBI Taxonomy" id="29158"/>
    <lineage>
        <taxon>Eukaryota</taxon>
        <taxon>Metazoa</taxon>
        <taxon>Spiralia</taxon>
        <taxon>Lophotrochozoa</taxon>
        <taxon>Mollusca</taxon>
        <taxon>Bivalvia</taxon>
        <taxon>Autobranchia</taxon>
        <taxon>Pteriomorphia</taxon>
        <taxon>Mytilida</taxon>
        <taxon>Mytiloidea</taxon>
        <taxon>Mytilidae</taxon>
        <taxon>Mytilinae</taxon>
        <taxon>Mytilus</taxon>
    </lineage>
</organism>
<evidence type="ECO:0000313" key="2">
    <source>
        <dbReference type="Proteomes" id="UP000596742"/>
    </source>
</evidence>
<protein>
    <submittedName>
        <fullName evidence="1">Uncharacterized protein</fullName>
    </submittedName>
</protein>
<accession>A0A8B6H5Y1</accession>
<comment type="caution">
    <text evidence="1">The sequence shown here is derived from an EMBL/GenBank/DDBJ whole genome shotgun (WGS) entry which is preliminary data.</text>
</comment>
<proteinExistence type="predicted"/>
<name>A0A8B6H5Y1_MYTGA</name>
<sequence>MGMCTGGLKASWQGIGVEKIATPYHNGGVPCIEITSTALDRSKDHATAFSTWNPLKIAFAGPFELAGLGAWTSNAYTERQTVLFLGEIVAVIASDVVDILSILLKEAGEVGILPDRLAGQCEVVLAQVETIDVVFTRVLFSQHQVVEHHEVHHEVLTAGIKFSGVWYIAPLIEKSLDTTRVSWW</sequence>
<gene>
    <name evidence="1" type="ORF">MGAL_10B041796</name>
</gene>
<reference evidence="1" key="1">
    <citation type="submission" date="2018-11" db="EMBL/GenBank/DDBJ databases">
        <authorList>
            <person name="Alioto T."/>
            <person name="Alioto T."/>
        </authorList>
    </citation>
    <scope>NUCLEOTIDE SEQUENCE</scope>
</reference>